<dbReference type="Proteomes" id="UP001501353">
    <property type="component" value="Unassembled WGS sequence"/>
</dbReference>
<protein>
    <submittedName>
        <fullName evidence="1">Uncharacterized protein</fullName>
    </submittedName>
</protein>
<organism evidence="1 2">
    <name type="scientific">Actimicrobium antarcticum</name>
    <dbReference type="NCBI Taxonomy" id="1051899"/>
    <lineage>
        <taxon>Bacteria</taxon>
        <taxon>Pseudomonadati</taxon>
        <taxon>Pseudomonadota</taxon>
        <taxon>Betaproteobacteria</taxon>
        <taxon>Burkholderiales</taxon>
        <taxon>Oxalobacteraceae</taxon>
        <taxon>Actimicrobium</taxon>
    </lineage>
</organism>
<accession>A0ABP7TR09</accession>
<reference evidence="2" key="1">
    <citation type="journal article" date="2019" name="Int. J. Syst. Evol. Microbiol.">
        <title>The Global Catalogue of Microorganisms (GCM) 10K type strain sequencing project: providing services to taxonomists for standard genome sequencing and annotation.</title>
        <authorList>
            <consortium name="The Broad Institute Genomics Platform"/>
            <consortium name="The Broad Institute Genome Sequencing Center for Infectious Disease"/>
            <person name="Wu L."/>
            <person name="Ma J."/>
        </authorList>
    </citation>
    <scope>NUCLEOTIDE SEQUENCE [LARGE SCALE GENOMIC DNA]</scope>
    <source>
        <strain evidence="2">JCM 16673</strain>
    </source>
</reference>
<sequence length="84" mass="9037">MGLAEECGGGGTYIAATTLTLDFYQSTSYSFRTALNQYDDSPAIYDQTSQVPDIALLLVFMKKISSVILLCPAVVQILPELPTG</sequence>
<keyword evidence="2" id="KW-1185">Reference proteome</keyword>
<gene>
    <name evidence="1" type="ORF">GCM10022212_29870</name>
</gene>
<evidence type="ECO:0000313" key="2">
    <source>
        <dbReference type="Proteomes" id="UP001501353"/>
    </source>
</evidence>
<proteinExistence type="predicted"/>
<evidence type="ECO:0000313" key="1">
    <source>
        <dbReference type="EMBL" id="GAA4029686.1"/>
    </source>
</evidence>
<dbReference type="EMBL" id="BAAAZE010000012">
    <property type="protein sequence ID" value="GAA4029686.1"/>
    <property type="molecule type" value="Genomic_DNA"/>
</dbReference>
<name>A0ABP7TR09_9BURK</name>
<comment type="caution">
    <text evidence="1">The sequence shown here is derived from an EMBL/GenBank/DDBJ whole genome shotgun (WGS) entry which is preliminary data.</text>
</comment>